<sequence length="229" mass="25395">MFAALGNGDLSEVEDDDDEVAEEPSVADMGDTPDNQSATSTDEECDEVSAEKMSWRRRASSKPGSEFHTAGDENGNDLDSLPTLYDYFSRGVKRSSVEEHLSLDEQIIAFKGKLNIKQFVKGKPNTWVFRVLLERKIYAAGTVSSNQTEQLKQEGRGSSNSMVSGDGKIIITRWMDNRAVTMASNVLGKDDEDEVSRWSNVDGAFINVKRLAVVRDYNRSMGCQPKPIL</sequence>
<protein>
    <submittedName>
        <fullName evidence="1">Uncharacterized protein</fullName>
    </submittedName>
</protein>
<accession>A0ACB8DXH3</accession>
<dbReference type="EMBL" id="CM023470">
    <property type="protein sequence ID" value="KAH7979200.1"/>
    <property type="molecule type" value="Genomic_DNA"/>
</dbReference>
<dbReference type="Proteomes" id="UP000821865">
    <property type="component" value="Chromosome 1"/>
</dbReference>
<name>A0ACB8DXH3_DERSI</name>
<proteinExistence type="predicted"/>
<gene>
    <name evidence="1" type="ORF">HPB49_008624</name>
</gene>
<evidence type="ECO:0000313" key="2">
    <source>
        <dbReference type="Proteomes" id="UP000821865"/>
    </source>
</evidence>
<evidence type="ECO:0000313" key="1">
    <source>
        <dbReference type="EMBL" id="KAH7979200.1"/>
    </source>
</evidence>
<reference evidence="1" key="1">
    <citation type="submission" date="2020-05" db="EMBL/GenBank/DDBJ databases">
        <title>Large-scale comparative analyses of tick genomes elucidate their genetic diversity and vector capacities.</title>
        <authorList>
            <person name="Jia N."/>
            <person name="Wang J."/>
            <person name="Shi W."/>
            <person name="Du L."/>
            <person name="Sun Y."/>
            <person name="Zhan W."/>
            <person name="Jiang J."/>
            <person name="Wang Q."/>
            <person name="Zhang B."/>
            <person name="Ji P."/>
            <person name="Sakyi L.B."/>
            <person name="Cui X."/>
            <person name="Yuan T."/>
            <person name="Jiang B."/>
            <person name="Yang W."/>
            <person name="Lam T.T.-Y."/>
            <person name="Chang Q."/>
            <person name="Ding S."/>
            <person name="Wang X."/>
            <person name="Zhu J."/>
            <person name="Ruan X."/>
            <person name="Zhao L."/>
            <person name="Wei J."/>
            <person name="Que T."/>
            <person name="Du C."/>
            <person name="Cheng J."/>
            <person name="Dai P."/>
            <person name="Han X."/>
            <person name="Huang E."/>
            <person name="Gao Y."/>
            <person name="Liu J."/>
            <person name="Shao H."/>
            <person name="Ye R."/>
            <person name="Li L."/>
            <person name="Wei W."/>
            <person name="Wang X."/>
            <person name="Wang C."/>
            <person name="Yang T."/>
            <person name="Huo Q."/>
            <person name="Li W."/>
            <person name="Guo W."/>
            <person name="Chen H."/>
            <person name="Zhou L."/>
            <person name="Ni X."/>
            <person name="Tian J."/>
            <person name="Zhou Y."/>
            <person name="Sheng Y."/>
            <person name="Liu T."/>
            <person name="Pan Y."/>
            <person name="Xia L."/>
            <person name="Li J."/>
            <person name="Zhao F."/>
            <person name="Cao W."/>
        </authorList>
    </citation>
    <scope>NUCLEOTIDE SEQUENCE</scope>
    <source>
        <strain evidence="1">Dsil-2018</strain>
    </source>
</reference>
<keyword evidence="2" id="KW-1185">Reference proteome</keyword>
<comment type="caution">
    <text evidence="1">The sequence shown here is derived from an EMBL/GenBank/DDBJ whole genome shotgun (WGS) entry which is preliminary data.</text>
</comment>
<organism evidence="1 2">
    <name type="scientific">Dermacentor silvarum</name>
    <name type="common">Tick</name>
    <dbReference type="NCBI Taxonomy" id="543639"/>
    <lineage>
        <taxon>Eukaryota</taxon>
        <taxon>Metazoa</taxon>
        <taxon>Ecdysozoa</taxon>
        <taxon>Arthropoda</taxon>
        <taxon>Chelicerata</taxon>
        <taxon>Arachnida</taxon>
        <taxon>Acari</taxon>
        <taxon>Parasitiformes</taxon>
        <taxon>Ixodida</taxon>
        <taxon>Ixodoidea</taxon>
        <taxon>Ixodidae</taxon>
        <taxon>Rhipicephalinae</taxon>
        <taxon>Dermacentor</taxon>
    </lineage>
</organism>